<dbReference type="HOGENOM" id="CLU_035509_15_2_1"/>
<organism evidence="3 4">
    <name type="scientific">Coprinopsis cinerea (strain Okayama-7 / 130 / ATCC MYA-4618 / FGSC 9003)</name>
    <name type="common">Inky cap fungus</name>
    <name type="synonym">Hormographiella aspergillata</name>
    <dbReference type="NCBI Taxonomy" id="240176"/>
    <lineage>
        <taxon>Eukaryota</taxon>
        <taxon>Fungi</taxon>
        <taxon>Dikarya</taxon>
        <taxon>Basidiomycota</taxon>
        <taxon>Agaricomycotina</taxon>
        <taxon>Agaricomycetes</taxon>
        <taxon>Agaricomycetidae</taxon>
        <taxon>Agaricales</taxon>
        <taxon>Agaricineae</taxon>
        <taxon>Psathyrellaceae</taxon>
        <taxon>Coprinopsis</taxon>
    </lineage>
</organism>
<dbReference type="EMBL" id="AACS02000005">
    <property type="protein sequence ID" value="EAU82566.2"/>
    <property type="molecule type" value="Genomic_DNA"/>
</dbReference>
<feature type="transmembrane region" description="Helical" evidence="1">
    <location>
        <begin position="47"/>
        <end position="65"/>
    </location>
</feature>
<feature type="transmembrane region" description="Helical" evidence="1">
    <location>
        <begin position="85"/>
        <end position="107"/>
    </location>
</feature>
<evidence type="ECO:0000256" key="1">
    <source>
        <dbReference type="SAM" id="Phobius"/>
    </source>
</evidence>
<protein>
    <recommendedName>
        <fullName evidence="2">DUF6533 domain-containing protein</fullName>
    </recommendedName>
</protein>
<feature type="transmembrane region" description="Helical" evidence="1">
    <location>
        <begin position="209"/>
        <end position="227"/>
    </location>
</feature>
<dbReference type="STRING" id="240176.A8P6Z0"/>
<gene>
    <name evidence="3" type="ORF">CC1G_12146</name>
</gene>
<dbReference type="OMA" id="RTESFCH"/>
<accession>A8P6Z0</accession>
<comment type="caution">
    <text evidence="3">The sequence shown here is derived from an EMBL/GenBank/DDBJ whole genome shotgun (WGS) entry which is preliminary data.</text>
</comment>
<dbReference type="Proteomes" id="UP000001861">
    <property type="component" value="Unassembled WGS sequence"/>
</dbReference>
<keyword evidence="1" id="KW-0472">Membrane</keyword>
<feature type="transmembrane region" description="Helical" evidence="1">
    <location>
        <begin position="15"/>
        <end position="35"/>
    </location>
</feature>
<dbReference type="GeneID" id="6015866"/>
<dbReference type="AlphaFoldDB" id="A8P6Z0"/>
<dbReference type="InterPro" id="IPR045340">
    <property type="entry name" value="DUF6533"/>
</dbReference>
<keyword evidence="4" id="KW-1185">Reference proteome</keyword>
<evidence type="ECO:0000313" key="3">
    <source>
        <dbReference type="EMBL" id="EAU82566.2"/>
    </source>
</evidence>
<feature type="transmembrane region" description="Helical" evidence="1">
    <location>
        <begin position="162"/>
        <end position="188"/>
    </location>
</feature>
<feature type="domain" description="DUF6533" evidence="2">
    <location>
        <begin position="19"/>
        <end position="60"/>
    </location>
</feature>
<dbReference type="InParanoid" id="A8P6Z0"/>
<dbReference type="Pfam" id="PF20151">
    <property type="entry name" value="DUF6533"/>
    <property type="match status" value="1"/>
</dbReference>
<dbReference type="OrthoDB" id="3350812at2759"/>
<dbReference type="eggNOG" id="ENOG502RVXH">
    <property type="taxonomic scope" value="Eukaryota"/>
</dbReference>
<dbReference type="VEuPathDB" id="FungiDB:CC1G_12146"/>
<keyword evidence="1" id="KW-0812">Transmembrane</keyword>
<evidence type="ECO:0000259" key="2">
    <source>
        <dbReference type="Pfam" id="PF20151"/>
    </source>
</evidence>
<evidence type="ECO:0000313" key="4">
    <source>
        <dbReference type="Proteomes" id="UP000001861"/>
    </source>
</evidence>
<reference evidence="3 4" key="1">
    <citation type="journal article" date="2010" name="Proc. Natl. Acad. Sci. U.S.A.">
        <title>Insights into evolution of multicellular fungi from the assembled chromosomes of the mushroom Coprinopsis cinerea (Coprinus cinereus).</title>
        <authorList>
            <person name="Stajich J.E."/>
            <person name="Wilke S.K."/>
            <person name="Ahren D."/>
            <person name="Au C.H."/>
            <person name="Birren B.W."/>
            <person name="Borodovsky M."/>
            <person name="Burns C."/>
            <person name="Canback B."/>
            <person name="Casselton L.A."/>
            <person name="Cheng C.K."/>
            <person name="Deng J."/>
            <person name="Dietrich F.S."/>
            <person name="Fargo D.C."/>
            <person name="Farman M.L."/>
            <person name="Gathman A.C."/>
            <person name="Goldberg J."/>
            <person name="Guigo R."/>
            <person name="Hoegger P.J."/>
            <person name="Hooker J.B."/>
            <person name="Huggins A."/>
            <person name="James T.Y."/>
            <person name="Kamada T."/>
            <person name="Kilaru S."/>
            <person name="Kodira C."/>
            <person name="Kues U."/>
            <person name="Kupfer D."/>
            <person name="Kwan H.S."/>
            <person name="Lomsadze A."/>
            <person name="Li W."/>
            <person name="Lilly W.W."/>
            <person name="Ma L.J."/>
            <person name="Mackey A.J."/>
            <person name="Manning G."/>
            <person name="Martin F."/>
            <person name="Muraguchi H."/>
            <person name="Natvig D.O."/>
            <person name="Palmerini H."/>
            <person name="Ramesh M.A."/>
            <person name="Rehmeyer C.J."/>
            <person name="Roe B.A."/>
            <person name="Shenoy N."/>
            <person name="Stanke M."/>
            <person name="Ter-Hovhannisyan V."/>
            <person name="Tunlid A."/>
            <person name="Velagapudi R."/>
            <person name="Vision T.J."/>
            <person name="Zeng Q."/>
            <person name="Zolan M.E."/>
            <person name="Pukkila P.J."/>
        </authorList>
    </citation>
    <scope>NUCLEOTIDE SEQUENCE [LARGE SCALE GENOMIC DNA]</scope>
    <source>
        <strain evidence="4">Okayama-7 / 130 / ATCC MYA-4618 / FGSC 9003</strain>
    </source>
</reference>
<dbReference type="KEGG" id="cci:CC1G_12146"/>
<feature type="transmembrane region" description="Helical" evidence="1">
    <location>
        <begin position="233"/>
        <end position="254"/>
    </location>
</feature>
<feature type="transmembrane region" description="Helical" evidence="1">
    <location>
        <begin position="119"/>
        <end position="142"/>
    </location>
</feature>
<sequence>MSLAEIGNALREARITHMVAMGSISVWIYDYFLVLSDEIDLVWHSKWTLVKFIYIAARVMNPIFLTVSRYFDLSTDHTSKQCRLLFGLSTSLGFIEGLLLCDAVMYLQVYAFSQCNKWVGIYLMFQWVAAVITGVTLQAILFSTSLWLPLGIPELHCVPIKINLNLLAAIFSSSIPQWGMLVMITLWIMYRKYRQLKSSVLTALLRDGLIYMYGMFAFCIATTIITYEAPPGLRFIIGVPKSVFLNILVSRLILHLRRAARAHTEHKTIGGYTNPTKSFTGIHFAPRYPPGKGVSTIPSSVGSGSTYVDAAIVL</sequence>
<proteinExistence type="predicted"/>
<keyword evidence="1" id="KW-1133">Transmembrane helix</keyword>
<name>A8P6Z0_COPC7</name>
<dbReference type="RefSeq" id="XP_001839255.2">
    <property type="nucleotide sequence ID" value="XM_001839203.2"/>
</dbReference>